<comment type="similarity">
    <text evidence="2">Belongs to the WD repeat TAF5 family.</text>
</comment>
<dbReference type="AlphaFoldDB" id="A0A6A6HIN3"/>
<dbReference type="InterPro" id="IPR001680">
    <property type="entry name" value="WD40_rpt"/>
</dbReference>
<feature type="repeat" description="WD" evidence="8">
    <location>
        <begin position="583"/>
        <end position="624"/>
    </location>
</feature>
<dbReference type="Gene3D" id="2.130.10.10">
    <property type="entry name" value="YVTN repeat-like/Quinoprotein amine dehydrogenase"/>
    <property type="match status" value="2"/>
</dbReference>
<dbReference type="InterPro" id="IPR006594">
    <property type="entry name" value="LisH"/>
</dbReference>
<evidence type="ECO:0000256" key="7">
    <source>
        <dbReference type="ARBA" id="ARBA00023242"/>
    </source>
</evidence>
<name>A0A6A6HIN3_VIRVR</name>
<dbReference type="SUPFAM" id="SSF50978">
    <property type="entry name" value="WD40 repeat-like"/>
    <property type="match status" value="1"/>
</dbReference>
<feature type="region of interest" description="Disordered" evidence="9">
    <location>
        <begin position="1"/>
        <end position="50"/>
    </location>
</feature>
<evidence type="ECO:0000256" key="2">
    <source>
        <dbReference type="ARBA" id="ARBA00009435"/>
    </source>
</evidence>
<evidence type="ECO:0000256" key="8">
    <source>
        <dbReference type="PROSITE-ProRule" id="PRU00221"/>
    </source>
</evidence>
<dbReference type="GO" id="GO:0016251">
    <property type="term" value="F:RNA polymerase II general transcription initiation factor activity"/>
    <property type="evidence" value="ECO:0007669"/>
    <property type="project" value="TreeGrafter"/>
</dbReference>
<dbReference type="PROSITE" id="PS50896">
    <property type="entry name" value="LISH"/>
    <property type="match status" value="1"/>
</dbReference>
<keyword evidence="11" id="KW-0396">Initiation factor</keyword>
<dbReference type="GO" id="GO:0003743">
    <property type="term" value="F:translation initiation factor activity"/>
    <property type="evidence" value="ECO:0007669"/>
    <property type="project" value="UniProtKB-KW"/>
</dbReference>
<keyword evidence="5" id="KW-0805">Transcription regulation</keyword>
<dbReference type="Pfam" id="PF04494">
    <property type="entry name" value="TFIID_NTD2"/>
    <property type="match status" value="1"/>
</dbReference>
<keyword evidence="11" id="KW-0648">Protein biosynthesis</keyword>
<keyword evidence="3 8" id="KW-0853">WD repeat</keyword>
<dbReference type="InterPro" id="IPR015943">
    <property type="entry name" value="WD40/YVTN_repeat-like_dom_sf"/>
</dbReference>
<dbReference type="InterPro" id="IPR007582">
    <property type="entry name" value="TFIID_NTD2"/>
</dbReference>
<gene>
    <name evidence="11" type="ORF">EV356DRAFT_441859</name>
</gene>
<dbReference type="SUPFAM" id="SSF160897">
    <property type="entry name" value="Taf5 N-terminal domain-like"/>
    <property type="match status" value="1"/>
</dbReference>
<evidence type="ECO:0000256" key="6">
    <source>
        <dbReference type="ARBA" id="ARBA00023163"/>
    </source>
</evidence>
<dbReference type="SMART" id="SM00320">
    <property type="entry name" value="WD40"/>
    <property type="match status" value="6"/>
</dbReference>
<feature type="repeat" description="WD" evidence="8">
    <location>
        <begin position="476"/>
        <end position="498"/>
    </location>
</feature>
<dbReference type="PANTHER" id="PTHR19879:SF1">
    <property type="entry name" value="CANNONBALL-RELATED"/>
    <property type="match status" value="1"/>
</dbReference>
<accession>A0A6A6HIN3</accession>
<feature type="repeat" description="WD" evidence="8">
    <location>
        <begin position="499"/>
        <end position="531"/>
    </location>
</feature>
<feature type="compositionally biased region" description="Pro residues" evidence="9">
    <location>
        <begin position="1"/>
        <end position="10"/>
    </location>
</feature>
<feature type="domain" description="TFIID subunit TAF5 NTD2" evidence="10">
    <location>
        <begin position="93"/>
        <end position="225"/>
    </location>
</feature>
<evidence type="ECO:0000256" key="1">
    <source>
        <dbReference type="ARBA" id="ARBA00004123"/>
    </source>
</evidence>
<evidence type="ECO:0000256" key="9">
    <source>
        <dbReference type="SAM" id="MobiDB-lite"/>
    </source>
</evidence>
<dbReference type="OrthoDB" id="10266330at2759"/>
<feature type="repeat" description="WD" evidence="8">
    <location>
        <begin position="633"/>
        <end position="659"/>
    </location>
</feature>
<evidence type="ECO:0000256" key="3">
    <source>
        <dbReference type="ARBA" id="ARBA00022574"/>
    </source>
</evidence>
<keyword evidence="6" id="KW-0804">Transcription</keyword>
<dbReference type="SMART" id="SM00667">
    <property type="entry name" value="LisH"/>
    <property type="match status" value="1"/>
</dbReference>
<feature type="region of interest" description="Disordered" evidence="9">
    <location>
        <begin position="452"/>
        <end position="472"/>
    </location>
</feature>
<keyword evidence="7" id="KW-0539">Nucleus</keyword>
<feature type="repeat" description="WD" evidence="8">
    <location>
        <begin position="383"/>
        <end position="417"/>
    </location>
</feature>
<dbReference type="Pfam" id="PF00400">
    <property type="entry name" value="WD40"/>
    <property type="match status" value="6"/>
</dbReference>
<dbReference type="InterPro" id="IPR037264">
    <property type="entry name" value="TFIID_NTD2_sf"/>
</dbReference>
<dbReference type="PRINTS" id="PR00320">
    <property type="entry name" value="GPROTEINBRPT"/>
</dbReference>
<evidence type="ECO:0000313" key="12">
    <source>
        <dbReference type="Proteomes" id="UP000800092"/>
    </source>
</evidence>
<dbReference type="CDD" id="cd08044">
    <property type="entry name" value="TAF5_NTD2"/>
    <property type="match status" value="1"/>
</dbReference>
<reference evidence="11" key="1">
    <citation type="journal article" date="2020" name="Stud. Mycol.">
        <title>101 Dothideomycetes genomes: a test case for predicting lifestyles and emergence of pathogens.</title>
        <authorList>
            <person name="Haridas S."/>
            <person name="Albert R."/>
            <person name="Binder M."/>
            <person name="Bloem J."/>
            <person name="Labutti K."/>
            <person name="Salamov A."/>
            <person name="Andreopoulos B."/>
            <person name="Baker S."/>
            <person name="Barry K."/>
            <person name="Bills G."/>
            <person name="Bluhm B."/>
            <person name="Cannon C."/>
            <person name="Castanera R."/>
            <person name="Culley D."/>
            <person name="Daum C."/>
            <person name="Ezra D."/>
            <person name="Gonzalez J."/>
            <person name="Henrissat B."/>
            <person name="Kuo A."/>
            <person name="Liang C."/>
            <person name="Lipzen A."/>
            <person name="Lutzoni F."/>
            <person name="Magnuson J."/>
            <person name="Mondo S."/>
            <person name="Nolan M."/>
            <person name="Ohm R."/>
            <person name="Pangilinan J."/>
            <person name="Park H.-J."/>
            <person name="Ramirez L."/>
            <person name="Alfaro M."/>
            <person name="Sun H."/>
            <person name="Tritt A."/>
            <person name="Yoshinaga Y."/>
            <person name="Zwiers L.-H."/>
            <person name="Turgeon B."/>
            <person name="Goodwin S."/>
            <person name="Spatafora J."/>
            <person name="Crous P."/>
            <person name="Grigoriev I."/>
        </authorList>
    </citation>
    <scope>NUCLEOTIDE SEQUENCE</scope>
    <source>
        <strain evidence="11">Tuck. ex Michener</strain>
    </source>
</reference>
<sequence length="752" mass="81295">MSGPAPPPGGPLSRSNSLGGPQNAGLAGTPTIPPQGSQGPGPPAGPGSQQNLNQIVLEYLNKKGYAKTESMLRRESAHQDPEGKPVFQKLEEEGGNKYFRSFNLIKGWVLDDNLEIYKGELLRLLWPTFAYCLLDLVADYYPRDAEKFFETYHEMFTREHSEDLRALSRITLPEHIQASEIAKLYRNNKYRLSITMMAFHSLLQFLESHLEEGGKIIMNIMQSHMNIMTIDRAKASSEYSISAMLHRGSTEQEMPAEDEGIPGHHPGSANTSLNAPEVLPKVQLGPAQRESDLMEDVRADLEKEDAKNPPVAGRNTLVEELEKTIKREPDDDTPNRDAVPLPPSTQRDVMMEVQKIKENRDRFPIPGRTGGVGPGVSVVMHTFHNTFDSINCIEFSGDLKLVAVGTSESYIRIWSIDGSPLPSAPTSTNPNPPPSASKRLIGHSAPVYALSFAPSTSEPDPTPLDSPANATSPRVLLSSSADKSIRLWSLDTWTCLVAYKGHDAPIWDLSWGPFGYYFASASHDRTARLWSSDHIAPLRIFAGHDGDVDCLAWHPNGSYLVTGSNDKTVRLWDVARGTPVRLFTGHTAFVTAVAVAPSGRLLASADEGGAIILWDLSSGRRLKRLRGHAKGGVWSLAWSVESSVLVSAGADHTVRVWDVLMQTPDSISAQPGSGAAGGKASADATTAGAGAVGKVGDAAPGGAGAGGQKKTKGKDVVVSSDQISVFPTKKSPVYKVEFTRMNLVMAGGVYLP</sequence>
<feature type="region of interest" description="Disordered" evidence="9">
    <location>
        <begin position="249"/>
        <end position="272"/>
    </location>
</feature>
<evidence type="ECO:0000256" key="5">
    <source>
        <dbReference type="ARBA" id="ARBA00023015"/>
    </source>
</evidence>
<dbReference type="PROSITE" id="PS00678">
    <property type="entry name" value="WD_REPEATS_1"/>
    <property type="match status" value="2"/>
</dbReference>
<dbReference type="InterPro" id="IPR036322">
    <property type="entry name" value="WD40_repeat_dom_sf"/>
</dbReference>
<dbReference type="PANTHER" id="PTHR19879">
    <property type="entry name" value="TRANSCRIPTION INITIATION FACTOR TFIID"/>
    <property type="match status" value="1"/>
</dbReference>
<keyword evidence="4" id="KW-0677">Repeat</keyword>
<dbReference type="InterPro" id="IPR019775">
    <property type="entry name" value="WD40_repeat_CS"/>
</dbReference>
<dbReference type="PROSITE" id="PS50082">
    <property type="entry name" value="WD_REPEATS_2"/>
    <property type="match status" value="6"/>
</dbReference>
<organism evidence="11 12">
    <name type="scientific">Viridothelium virens</name>
    <name type="common">Speckled blister lichen</name>
    <name type="synonym">Trypethelium virens</name>
    <dbReference type="NCBI Taxonomy" id="1048519"/>
    <lineage>
        <taxon>Eukaryota</taxon>
        <taxon>Fungi</taxon>
        <taxon>Dikarya</taxon>
        <taxon>Ascomycota</taxon>
        <taxon>Pezizomycotina</taxon>
        <taxon>Dothideomycetes</taxon>
        <taxon>Dothideomycetes incertae sedis</taxon>
        <taxon>Trypetheliales</taxon>
        <taxon>Trypetheliaceae</taxon>
        <taxon>Viridothelium</taxon>
    </lineage>
</organism>
<dbReference type="GO" id="GO:0005669">
    <property type="term" value="C:transcription factor TFIID complex"/>
    <property type="evidence" value="ECO:0007669"/>
    <property type="project" value="TreeGrafter"/>
</dbReference>
<proteinExistence type="inferred from homology"/>
<evidence type="ECO:0000313" key="11">
    <source>
        <dbReference type="EMBL" id="KAF2237393.1"/>
    </source>
</evidence>
<comment type="subcellular location">
    <subcellularLocation>
        <location evidence="1">Nucleus</location>
    </subcellularLocation>
</comment>
<dbReference type="CDD" id="cd00200">
    <property type="entry name" value="WD40"/>
    <property type="match status" value="1"/>
</dbReference>
<dbReference type="Gene3D" id="1.25.40.500">
    <property type="entry name" value="TFIID subunit TAF5, NTD2 domain"/>
    <property type="match status" value="1"/>
</dbReference>
<evidence type="ECO:0000259" key="10">
    <source>
        <dbReference type="Pfam" id="PF04494"/>
    </source>
</evidence>
<dbReference type="EMBL" id="ML991780">
    <property type="protein sequence ID" value="KAF2237393.1"/>
    <property type="molecule type" value="Genomic_DNA"/>
</dbReference>
<evidence type="ECO:0000256" key="4">
    <source>
        <dbReference type="ARBA" id="ARBA00022737"/>
    </source>
</evidence>
<dbReference type="GO" id="GO:0006367">
    <property type="term" value="P:transcription initiation at RNA polymerase II promoter"/>
    <property type="evidence" value="ECO:0007669"/>
    <property type="project" value="TreeGrafter"/>
</dbReference>
<dbReference type="InterPro" id="IPR020472">
    <property type="entry name" value="WD40_PAC1"/>
</dbReference>
<dbReference type="Pfam" id="PF08513">
    <property type="entry name" value="LisH"/>
    <property type="match status" value="1"/>
</dbReference>
<dbReference type="PROSITE" id="PS50294">
    <property type="entry name" value="WD_REPEATS_REGION"/>
    <property type="match status" value="4"/>
</dbReference>
<protein>
    <submittedName>
        <fullName evidence="11">Transcription initiation factor TFIID, subunit TAF5</fullName>
    </submittedName>
</protein>
<keyword evidence="12" id="KW-1185">Reference proteome</keyword>
<feature type="repeat" description="WD" evidence="8">
    <location>
        <begin position="541"/>
        <end position="582"/>
    </location>
</feature>
<dbReference type="Proteomes" id="UP000800092">
    <property type="component" value="Unassembled WGS sequence"/>
</dbReference>
<feature type="compositionally biased region" description="Low complexity" evidence="9">
    <location>
        <begin position="28"/>
        <end position="37"/>
    </location>
</feature>